<dbReference type="Proteomes" id="UP000253728">
    <property type="component" value="Unassembled WGS sequence"/>
</dbReference>
<gene>
    <name evidence="1" type="ORF">NCTC5908_02580</name>
</gene>
<dbReference type="EMBL" id="UFSP01000005">
    <property type="protein sequence ID" value="SSZ30743.1"/>
    <property type="molecule type" value="Genomic_DNA"/>
</dbReference>
<dbReference type="RefSeq" id="WP_005704847.1">
    <property type="nucleotide sequence ID" value="NZ_LS483485.1"/>
</dbReference>
<evidence type="ECO:0000313" key="2">
    <source>
        <dbReference type="Proteomes" id="UP000253728"/>
    </source>
</evidence>
<dbReference type="GeneID" id="49635760"/>
<sequence length="140" mass="15478">MILTLKLNNPLFSTIKKLGMFLIGLLFLAACGNNINKLADESLGEIKLNQEYGYVIDLDKLANGKSIETSVRVVINPINNGIKAGYQLTENADEAKNQVIISGKPMVKGNISVDVQWGIYGNMSYSPKLFKKRFIINVVE</sequence>
<evidence type="ECO:0000313" key="1">
    <source>
        <dbReference type="EMBL" id="SSZ30743.1"/>
    </source>
</evidence>
<proteinExistence type="predicted"/>
<evidence type="ECO:0008006" key="3">
    <source>
        <dbReference type="Google" id="ProtNLM"/>
    </source>
</evidence>
<accession>A0A336N8P7</accession>
<protein>
    <recommendedName>
        <fullName evidence="3">Lipoprotein</fullName>
    </recommendedName>
</protein>
<name>A0A336N8P7_AGGAP</name>
<reference evidence="1 2" key="1">
    <citation type="submission" date="2018-06" db="EMBL/GenBank/DDBJ databases">
        <authorList>
            <consortium name="Pathogen Informatics"/>
            <person name="Doyle S."/>
        </authorList>
    </citation>
    <scope>NUCLEOTIDE SEQUENCE [LARGE SCALE GENOMIC DNA]</scope>
    <source>
        <strain evidence="1 2">NCTC5908</strain>
    </source>
</reference>
<dbReference type="PROSITE" id="PS51257">
    <property type="entry name" value="PROKAR_LIPOPROTEIN"/>
    <property type="match status" value="1"/>
</dbReference>
<dbReference type="STRING" id="732.ADJ80_02555"/>
<organism evidence="1 2">
    <name type="scientific">Aggregatibacter aphrophilus</name>
    <name type="common">Haemophilus aphrophilus</name>
    <dbReference type="NCBI Taxonomy" id="732"/>
    <lineage>
        <taxon>Bacteria</taxon>
        <taxon>Pseudomonadati</taxon>
        <taxon>Pseudomonadota</taxon>
        <taxon>Gammaproteobacteria</taxon>
        <taxon>Pasteurellales</taxon>
        <taxon>Pasteurellaceae</taxon>
        <taxon>Aggregatibacter</taxon>
    </lineage>
</organism>
<dbReference type="AlphaFoldDB" id="A0A336N8P7"/>